<evidence type="ECO:0000313" key="6">
    <source>
        <dbReference type="EMBL" id="HAB3907795.1"/>
    </source>
</evidence>
<keyword evidence="2" id="KW-0540">Nuclease</keyword>
<evidence type="ECO:0000313" key="9">
    <source>
        <dbReference type="EMBL" id="HAD0889877.1"/>
    </source>
</evidence>
<accession>A0A0F7JGY9</accession>
<geneLocation type="plasmid" evidence="2 11">
    <name>pYU39_IncX</name>
</geneLocation>
<evidence type="ECO:0000256" key="1">
    <source>
        <dbReference type="SAM" id="Phobius"/>
    </source>
</evidence>
<dbReference type="EMBL" id="DAANOK010000029">
    <property type="protein sequence ID" value="HAD0805209.1"/>
    <property type="molecule type" value="Genomic_DNA"/>
</dbReference>
<organism evidence="2 11">
    <name type="scientific">Salmonella typhimurium</name>
    <dbReference type="NCBI Taxonomy" id="90371"/>
    <lineage>
        <taxon>Bacteria</taxon>
        <taxon>Pseudomonadati</taxon>
        <taxon>Pseudomonadota</taxon>
        <taxon>Gammaproteobacteria</taxon>
        <taxon>Enterobacterales</taxon>
        <taxon>Enterobacteriaceae</taxon>
        <taxon>Salmonella</taxon>
    </lineage>
</organism>
<accession>A0A5K1VV65</accession>
<name>A0A0F7JGY9_SALTM</name>
<keyword evidence="1" id="KW-0472">Membrane</keyword>
<dbReference type="GO" id="GO:0004527">
    <property type="term" value="F:exonuclease activity"/>
    <property type="evidence" value="ECO:0007669"/>
    <property type="project" value="UniProtKB-KW"/>
</dbReference>
<gene>
    <name evidence="4" type="ORF">DPF41_22045</name>
    <name evidence="8" type="ORF">G0O41_23215</name>
    <name evidence="9" type="ORF">G0O59_22865</name>
    <name evidence="10" type="ORF">G0P73_19955</name>
    <name evidence="6" type="ORF">GBW44_21865</name>
    <name evidence="5" type="ORF">GBX20_23065</name>
    <name evidence="7" type="ORF">GBY23_22870</name>
    <name evidence="2" type="ORF">SE14_05156</name>
</gene>
<keyword evidence="2" id="KW-0255">Endonuclease</keyword>
<dbReference type="PATRIC" id="fig|59201.158.peg.5270"/>
<protein>
    <submittedName>
        <fullName evidence="2">Putative Exonuclease-Endonuclease-Phosphatase</fullName>
    </submittedName>
</protein>
<sequence length="133" mass="15437">MTLDQLLEIHDRAGLSTYEQETIISFINQRRGDFGVKALPEIMPPVSCGWISRRTKQRSQEQADENSWNYYKQKIQEWITLIELHEASLTRGEKLKRFVGKHKWWLGGTCAVIASITSTVIASWILSLWTWAN</sequence>
<feature type="transmembrane region" description="Helical" evidence="1">
    <location>
        <begin position="104"/>
        <end position="126"/>
    </location>
</feature>
<reference evidence="5" key="5">
    <citation type="submission" date="2019-10" db="EMBL/GenBank/DDBJ databases">
        <authorList>
            <consortium name="NCBI Pathogen Detection Project"/>
        </authorList>
    </citation>
    <scope>NUCLEOTIDE SEQUENCE</scope>
    <source>
        <strain evidence="5">Salmonella enterica</strain>
        <strain evidence="8">SSI_AA416</strain>
        <strain evidence="9">SSI_AA539</strain>
        <strain evidence="10">SSI_AA691</strain>
    </source>
</reference>
<evidence type="ECO:0000313" key="2">
    <source>
        <dbReference type="EMBL" id="AKH10483.1"/>
    </source>
</evidence>
<dbReference type="EMBL" id="CP011431">
    <property type="protein sequence ID" value="AKH10483.1"/>
    <property type="molecule type" value="Genomic_DNA"/>
</dbReference>
<reference evidence="2 11" key="1">
    <citation type="journal article" date="2015" name="Genome Announc.">
        <title>Complete Genome Sequencing of a Multidrug-Resistant and Human-Invasive Salmonella enterica Serovar Typhimurium Strain of the Emerging Sequence Type 213 Genotype.</title>
        <authorList>
            <person name="Calva E."/>
            <person name="Silva C."/>
            <person name="Zaidi M.B."/>
            <person name="Sanchez-Flores A."/>
            <person name="Estrada K."/>
            <person name="Silva G.G."/>
            <person name="Soto-Jimenez L.M."/>
            <person name="Wiesner M."/>
            <person name="Fernandez-Mora M."/>
            <person name="Edwards R.A."/>
            <person name="Vinuesa P."/>
        </authorList>
    </citation>
    <scope>NUCLEOTIDE SEQUENCE [LARGE SCALE GENOMIC DNA]</scope>
    <source>
        <strain evidence="2 11">YU39</strain>
        <plasmid evidence="2 11">pYU39_IncX</plasmid>
    </source>
</reference>
<keyword evidence="1" id="KW-1133">Transmembrane helix</keyword>
<evidence type="ECO:0000313" key="5">
    <source>
        <dbReference type="EMBL" id="HAB3647858.1"/>
    </source>
</evidence>
<evidence type="ECO:0000313" key="8">
    <source>
        <dbReference type="EMBL" id="HAD0805209.1"/>
    </source>
</evidence>
<keyword evidence="2" id="KW-0378">Hydrolase</keyword>
<keyword evidence="2" id="KW-0269">Exonuclease</keyword>
<evidence type="ECO:0000313" key="4">
    <source>
        <dbReference type="EMBL" id="EBW3630742.1"/>
    </source>
</evidence>
<reference evidence="4" key="4">
    <citation type="submission" date="2018-06" db="EMBL/GenBank/DDBJ databases">
        <authorList>
            <person name="Ashton P.M."/>
            <person name="Dallman T."/>
            <person name="Nair S."/>
            <person name="De Pinna E."/>
            <person name="Peters T."/>
            <person name="Grant K."/>
        </authorList>
    </citation>
    <scope>NUCLEOTIDE SEQUENCE [LARGE SCALE GENOMIC DNA]</scope>
    <source>
        <strain evidence="4">231108</strain>
    </source>
</reference>
<evidence type="ECO:0000313" key="3">
    <source>
        <dbReference type="EMBL" id="ATL63911.1"/>
    </source>
</evidence>
<dbReference type="Proteomes" id="UP000034636">
    <property type="component" value="Plasmid pYU39_IncX"/>
</dbReference>
<dbReference type="GO" id="GO:0004519">
    <property type="term" value="F:endonuclease activity"/>
    <property type="evidence" value="ECO:0007669"/>
    <property type="project" value="UniProtKB-KW"/>
</dbReference>
<evidence type="ECO:0000313" key="11">
    <source>
        <dbReference type="Proteomes" id="UP000034636"/>
    </source>
</evidence>
<reference evidence="3" key="2">
    <citation type="journal article" date="2017" name="Lancet Infect. Dis.">
        <title>Early transmissible ampicillin resistance in zoonotic Salmonella enterica serotype Typhimurium in the late 1950s: a retrospective, whole-genome sequencing study.</title>
        <authorList>
            <person name="Tran-Dien A."/>
            <person name="Le Hello S."/>
            <person name="Bouchier C."/>
            <person name="Weill F.X."/>
        </authorList>
    </citation>
    <scope>NUCLEOTIDE SEQUENCE</scope>
    <source>
        <strain evidence="3">ExPB5-59</strain>
        <plasmid evidence="3">pExPB5-59-1</plasmid>
    </source>
</reference>
<dbReference type="EMBL" id="DAANPD010000029">
    <property type="protein sequence ID" value="HAD0889877.1"/>
    <property type="molecule type" value="Genomic_DNA"/>
</dbReference>
<proteinExistence type="predicted"/>
<dbReference type="AlphaFoldDB" id="A0A0F7JGY9"/>
<accession>A0A2H4MKU4</accession>
<dbReference type="EMBL" id="DAAGMI010000031">
    <property type="protein sequence ID" value="HAB3647858.1"/>
    <property type="molecule type" value="Genomic_DNA"/>
</dbReference>
<evidence type="ECO:0000313" key="7">
    <source>
        <dbReference type="EMBL" id="HAB4166069.1"/>
    </source>
</evidence>
<geneLocation type="plasmid" evidence="3">
    <name>pExPB5-59-1</name>
</geneLocation>
<dbReference type="EMBL" id="DAAGQQ010000029">
    <property type="protein sequence ID" value="HAB4166069.1"/>
    <property type="molecule type" value="Genomic_DNA"/>
</dbReference>
<dbReference type="EMBL" id="DAANVX010000039">
    <property type="protein sequence ID" value="HAD1656980.1"/>
    <property type="molecule type" value="Genomic_DNA"/>
</dbReference>
<keyword evidence="1" id="KW-0812">Transmembrane</keyword>
<dbReference type="EMBL" id="MF428416">
    <property type="protein sequence ID" value="ATL63911.1"/>
    <property type="molecule type" value="Genomic_DNA"/>
</dbReference>
<dbReference type="RefSeq" id="WP_000171283.1">
    <property type="nucleotide sequence ID" value="NZ_CP011431.1"/>
</dbReference>
<dbReference type="EMBL" id="AAHIDF010000038">
    <property type="protein sequence ID" value="EBW3630742.1"/>
    <property type="molecule type" value="Genomic_DNA"/>
</dbReference>
<reference evidence="5" key="3">
    <citation type="journal article" date="2018" name="Genome Biol.">
        <title>SKESA: strategic k-mer extension for scrupulous assemblies.</title>
        <authorList>
            <person name="Souvorov A."/>
            <person name="Agarwala R."/>
            <person name="Lipman D.J."/>
        </authorList>
    </citation>
    <scope>NUCLEOTIDE SEQUENCE</scope>
    <source>
        <strain evidence="5">Salmonella enterica</strain>
        <strain evidence="8">SSI_AA416</strain>
        <strain evidence="9">SSI_AA539</strain>
        <strain evidence="10">SSI_AA691</strain>
    </source>
</reference>
<keyword evidence="2" id="KW-0614">Plasmid</keyword>
<dbReference type="EMBL" id="DAAGOO010000029">
    <property type="protein sequence ID" value="HAB3907795.1"/>
    <property type="molecule type" value="Genomic_DNA"/>
</dbReference>
<evidence type="ECO:0000313" key="10">
    <source>
        <dbReference type="EMBL" id="HAD1656980.1"/>
    </source>
</evidence>
<dbReference type="Proteomes" id="UP000839907">
    <property type="component" value="Unassembled WGS sequence"/>
</dbReference>